<dbReference type="RefSeq" id="WP_276234289.1">
    <property type="nucleotide sequence ID" value="NZ_CP119802.1"/>
</dbReference>
<evidence type="ECO:0000256" key="2">
    <source>
        <dbReference type="ARBA" id="ARBA00022516"/>
    </source>
</evidence>
<keyword evidence="7" id="KW-0594">Phospholipid biosynthesis</keyword>
<keyword evidence="10" id="KW-0670">Pyruvate</keyword>
<dbReference type="GO" id="GO:0008654">
    <property type="term" value="P:phospholipid biosynthetic process"/>
    <property type="evidence" value="ECO:0007669"/>
    <property type="project" value="UniProtKB-KW"/>
</dbReference>
<evidence type="ECO:0000256" key="8">
    <source>
        <dbReference type="ARBA" id="ARBA00023239"/>
    </source>
</evidence>
<keyword evidence="5" id="KW-0472">Membrane</keyword>
<dbReference type="PANTHER" id="PTHR35809:SF1">
    <property type="entry name" value="ARCHAETIDYLSERINE DECARBOXYLASE PROENZYME-RELATED"/>
    <property type="match status" value="1"/>
</dbReference>
<evidence type="ECO:0000313" key="12">
    <source>
        <dbReference type="Proteomes" id="UP001596398"/>
    </source>
</evidence>
<dbReference type="InterPro" id="IPR033175">
    <property type="entry name" value="PSD-A"/>
</dbReference>
<keyword evidence="3" id="KW-0210">Decarboxylase</keyword>
<keyword evidence="6" id="KW-0865">Zymogen</keyword>
<dbReference type="Proteomes" id="UP001596398">
    <property type="component" value="Unassembled WGS sequence"/>
</dbReference>
<dbReference type="AlphaFoldDB" id="A0ABD5ZRQ7"/>
<evidence type="ECO:0000256" key="4">
    <source>
        <dbReference type="ARBA" id="ARBA00023098"/>
    </source>
</evidence>
<dbReference type="PANTHER" id="PTHR35809">
    <property type="entry name" value="ARCHAETIDYLSERINE DECARBOXYLASE PROENZYME-RELATED"/>
    <property type="match status" value="1"/>
</dbReference>
<evidence type="ECO:0000256" key="1">
    <source>
        <dbReference type="ARBA" id="ARBA00022475"/>
    </source>
</evidence>
<evidence type="ECO:0000256" key="7">
    <source>
        <dbReference type="ARBA" id="ARBA00023209"/>
    </source>
</evidence>
<dbReference type="NCBIfam" id="NF038088">
    <property type="entry name" value="anchor_synt_D"/>
    <property type="match status" value="1"/>
</dbReference>
<comment type="caution">
    <text evidence="11">The sequence shown here is derived from an EMBL/GenBank/DDBJ whole genome shotgun (WGS) entry which is preliminary data.</text>
</comment>
<dbReference type="NCBIfam" id="NF003683">
    <property type="entry name" value="PRK05305.2-3"/>
    <property type="match status" value="1"/>
</dbReference>
<dbReference type="EMBL" id="JBHTAP010000001">
    <property type="protein sequence ID" value="MFC7236138.1"/>
    <property type="molecule type" value="Genomic_DNA"/>
</dbReference>
<evidence type="ECO:0000256" key="5">
    <source>
        <dbReference type="ARBA" id="ARBA00023136"/>
    </source>
</evidence>
<keyword evidence="2" id="KW-0444">Lipid biosynthesis</keyword>
<proteinExistence type="predicted"/>
<evidence type="ECO:0000313" key="11">
    <source>
        <dbReference type="EMBL" id="MFC7236138.1"/>
    </source>
</evidence>
<protein>
    <submittedName>
        <fullName evidence="11">Protein sorting system archaetidylserine decarboxylase</fullName>
    </submittedName>
</protein>
<organism evidence="11 12">
    <name type="scientific">Halosegnis marinus</name>
    <dbReference type="NCBI Taxonomy" id="3034023"/>
    <lineage>
        <taxon>Archaea</taxon>
        <taxon>Methanobacteriati</taxon>
        <taxon>Methanobacteriota</taxon>
        <taxon>Stenosarchaea group</taxon>
        <taxon>Halobacteria</taxon>
        <taxon>Halobacteriales</taxon>
        <taxon>Natronomonadaceae</taxon>
        <taxon>Halosegnis</taxon>
    </lineage>
</organism>
<dbReference type="Pfam" id="PF02666">
    <property type="entry name" value="PS_Dcarbxylase"/>
    <property type="match status" value="1"/>
</dbReference>
<keyword evidence="1" id="KW-1003">Cell membrane</keyword>
<evidence type="ECO:0000256" key="10">
    <source>
        <dbReference type="ARBA" id="ARBA00023317"/>
    </source>
</evidence>
<keyword evidence="8" id="KW-0456">Lyase</keyword>
<dbReference type="GeneID" id="79267845"/>
<reference evidence="11 12" key="1">
    <citation type="journal article" date="2019" name="Int. J. Syst. Evol. Microbiol.">
        <title>The Global Catalogue of Microorganisms (GCM) 10K type strain sequencing project: providing services to taxonomists for standard genome sequencing and annotation.</title>
        <authorList>
            <consortium name="The Broad Institute Genomics Platform"/>
            <consortium name="The Broad Institute Genome Sequencing Center for Infectious Disease"/>
            <person name="Wu L."/>
            <person name="Ma J."/>
        </authorList>
    </citation>
    <scope>NUCLEOTIDE SEQUENCE [LARGE SCALE GENOMIC DNA]</scope>
    <source>
        <strain evidence="11 12">DT85</strain>
    </source>
</reference>
<keyword evidence="9" id="KW-1208">Phospholipid metabolism</keyword>
<dbReference type="GO" id="GO:0016831">
    <property type="term" value="F:carboxy-lyase activity"/>
    <property type="evidence" value="ECO:0007669"/>
    <property type="project" value="UniProtKB-KW"/>
</dbReference>
<sequence length="197" mass="20646">MDIAPGAWRLAAVPALAALPAVFLFAPAGVALAALAVAVVAFHRDPPRPAGAGVVSPADGTVSVVREEDGRVRVGVYMSPLSVHVNRAPLPGRVTGVEHVPGAYRPAFSKDSERNERLRIHGDGPAGEWTAVLIAGWFARRIHPYAEAGDDLARGERVGHISFGSRADVVMPADVTRADLAVATGDEVRAGETLARR</sequence>
<name>A0ABD5ZRQ7_9EURY</name>
<keyword evidence="4" id="KW-0443">Lipid metabolism</keyword>
<evidence type="ECO:0000256" key="6">
    <source>
        <dbReference type="ARBA" id="ARBA00023145"/>
    </source>
</evidence>
<evidence type="ECO:0000256" key="9">
    <source>
        <dbReference type="ARBA" id="ARBA00023264"/>
    </source>
</evidence>
<evidence type="ECO:0000256" key="3">
    <source>
        <dbReference type="ARBA" id="ARBA00022793"/>
    </source>
</evidence>
<keyword evidence="12" id="KW-1185">Reference proteome</keyword>
<dbReference type="InterPro" id="IPR003817">
    <property type="entry name" value="PS_Dcarbxylase"/>
</dbReference>
<accession>A0ABD5ZRQ7</accession>
<gene>
    <name evidence="11" type="ORF">ACFQJ4_12500</name>
</gene>